<dbReference type="EC" id="2.3.1.31" evidence="2"/>
<sequence length="364" mass="40457">MIYHNSQPFTLESGEVLPGIDIAFHTYGTLSKHADNVIWICHALTANSDAADWWKGLVGEGNVMDPSKYFIVCANILGSCYGSSGPVSSNRAAAQPRKQKGAVLSGSLLPEPGEENEPGEGTPYYRDFPQITIRDIVHAHILLRKHLNIDHIYMLAGGSMGGYQVLEWSLMEPERIGRLFLLCTGAAESAWGIAVHTSQRLAIEADSTWQEPRKDAGAAGLKAARAIGMLTYRNYQTFMATQTDPDKEKTDGFRASSYIEYQGEKLVKRFNAQSYWLLTKAMDSHNIARGRHADVATTLRQIEQKTLLIGITSDILCPPEEQMLLAQHMHNCLYHEIDSPYGHDGFLIEFEKIGRILAGFLDEN</sequence>
<feature type="active site" description="Nucleophile" evidence="2">
    <location>
        <position position="159"/>
    </location>
</feature>
<dbReference type="InterPro" id="IPR008220">
    <property type="entry name" value="HAT_MetX-like"/>
</dbReference>
<evidence type="ECO:0000259" key="4">
    <source>
        <dbReference type="Pfam" id="PF00561"/>
    </source>
</evidence>
<evidence type="ECO:0000313" key="5">
    <source>
        <dbReference type="EMBL" id="MBO9154244.1"/>
    </source>
</evidence>
<feature type="binding site" evidence="2">
    <location>
        <position position="225"/>
    </location>
    <ligand>
        <name>substrate</name>
    </ligand>
</feature>
<comment type="pathway">
    <text evidence="2">Amino-acid biosynthesis; L-methionine biosynthesis via de novo pathway; O-acetyl-L-homoserine from L-homoserine: step 1/1.</text>
</comment>
<dbReference type="Proteomes" id="UP000679126">
    <property type="component" value="Unassembled WGS sequence"/>
</dbReference>
<protein>
    <recommendedName>
        <fullName evidence="2">Homoserine O-acetyltransferase</fullName>
        <shortName evidence="2">HAT</shortName>
        <ecNumber evidence="2">2.3.1.31</ecNumber>
    </recommendedName>
    <alternativeName>
        <fullName evidence="2">Homoserine transacetylase</fullName>
        <shortName evidence="2">HTA</shortName>
    </alternativeName>
</protein>
<feature type="active site" evidence="2">
    <location>
        <position position="343"/>
    </location>
</feature>
<name>A0ABS3YHS0_9BACT</name>
<dbReference type="PIRSF" id="PIRSF000443">
    <property type="entry name" value="Homoser_Ac_trans"/>
    <property type="match status" value="1"/>
</dbReference>
<keyword evidence="5" id="KW-0378">Hydrolase</keyword>
<keyword evidence="2" id="KW-0486">Methionine biosynthesis</keyword>
<comment type="subunit">
    <text evidence="2">Homodimer.</text>
</comment>
<dbReference type="HAMAP" id="MF_00296">
    <property type="entry name" value="MetX_acyltransf"/>
    <property type="match status" value="1"/>
</dbReference>
<comment type="subcellular location">
    <subcellularLocation>
        <location evidence="2">Cytoplasm</location>
    </subcellularLocation>
</comment>
<keyword evidence="2" id="KW-0012">Acyltransferase</keyword>
<comment type="catalytic activity">
    <reaction evidence="2">
        <text>L-homoserine + acetyl-CoA = O-acetyl-L-homoserine + CoA</text>
        <dbReference type="Rhea" id="RHEA:13701"/>
        <dbReference type="ChEBI" id="CHEBI:57287"/>
        <dbReference type="ChEBI" id="CHEBI:57288"/>
        <dbReference type="ChEBI" id="CHEBI:57476"/>
        <dbReference type="ChEBI" id="CHEBI:57716"/>
        <dbReference type="EC" id="2.3.1.31"/>
    </reaction>
</comment>
<dbReference type="EMBL" id="JAGHKP010000003">
    <property type="protein sequence ID" value="MBO9154244.1"/>
    <property type="molecule type" value="Genomic_DNA"/>
</dbReference>
<dbReference type="GO" id="GO:0016787">
    <property type="term" value="F:hydrolase activity"/>
    <property type="evidence" value="ECO:0007669"/>
    <property type="project" value="UniProtKB-KW"/>
</dbReference>
<keyword evidence="2" id="KW-0963">Cytoplasm</keyword>
<comment type="caution">
    <text evidence="2">Lacks conserved residue(s) required for the propagation of feature annotation.</text>
</comment>
<evidence type="ECO:0000256" key="1">
    <source>
        <dbReference type="ARBA" id="ARBA00022679"/>
    </source>
</evidence>
<keyword evidence="1 2" id="KW-0808">Transferase</keyword>
<comment type="similarity">
    <text evidence="2">Belongs to the AB hydrolase superfamily. MetX family.</text>
</comment>
<dbReference type="Pfam" id="PF00561">
    <property type="entry name" value="Abhydrolase_1"/>
    <property type="match status" value="1"/>
</dbReference>
<proteinExistence type="inferred from homology"/>
<keyword evidence="2" id="KW-0028">Amino-acid biosynthesis</keyword>
<dbReference type="PANTHER" id="PTHR32268:SF11">
    <property type="entry name" value="HOMOSERINE O-ACETYLTRANSFERASE"/>
    <property type="match status" value="1"/>
</dbReference>
<comment type="function">
    <text evidence="2">Transfers an acetyl group from acetyl-CoA to L-homoserine, forming acetyl-L-homoserine.</text>
</comment>
<feature type="binding site" evidence="2">
    <location>
        <position position="344"/>
    </location>
    <ligand>
        <name>substrate</name>
    </ligand>
</feature>
<keyword evidence="6" id="KW-1185">Reference proteome</keyword>
<feature type="domain" description="AB hydrolase-1" evidence="4">
    <location>
        <begin position="37"/>
        <end position="347"/>
    </location>
</feature>
<reference evidence="6" key="1">
    <citation type="submission" date="2021-03" db="EMBL/GenBank/DDBJ databases">
        <title>Assistant Professor.</title>
        <authorList>
            <person name="Huq M.A."/>
        </authorList>
    </citation>
    <scope>NUCLEOTIDE SEQUENCE [LARGE SCALE GENOMIC DNA]</scope>
    <source>
        <strain evidence="6">MAH-28</strain>
    </source>
</reference>
<evidence type="ECO:0000256" key="2">
    <source>
        <dbReference type="HAMAP-Rule" id="MF_00296"/>
    </source>
</evidence>
<dbReference type="PANTHER" id="PTHR32268">
    <property type="entry name" value="HOMOSERINE O-ACETYLTRANSFERASE"/>
    <property type="match status" value="1"/>
</dbReference>
<dbReference type="InterPro" id="IPR029058">
    <property type="entry name" value="AB_hydrolase_fold"/>
</dbReference>
<evidence type="ECO:0000256" key="3">
    <source>
        <dbReference type="SAM" id="MobiDB-lite"/>
    </source>
</evidence>
<dbReference type="InterPro" id="IPR000073">
    <property type="entry name" value="AB_hydrolase_1"/>
</dbReference>
<comment type="caution">
    <text evidence="5">The sequence shown here is derived from an EMBL/GenBank/DDBJ whole genome shotgun (WGS) entry which is preliminary data.</text>
</comment>
<dbReference type="SUPFAM" id="SSF53474">
    <property type="entry name" value="alpha/beta-Hydrolases"/>
    <property type="match status" value="1"/>
</dbReference>
<feature type="active site" evidence="2">
    <location>
        <position position="314"/>
    </location>
</feature>
<organism evidence="5 6">
    <name type="scientific">Chitinophaga chungangae</name>
    <dbReference type="NCBI Taxonomy" id="2821488"/>
    <lineage>
        <taxon>Bacteria</taxon>
        <taxon>Pseudomonadati</taxon>
        <taxon>Bacteroidota</taxon>
        <taxon>Chitinophagia</taxon>
        <taxon>Chitinophagales</taxon>
        <taxon>Chitinophagaceae</taxon>
        <taxon>Chitinophaga</taxon>
    </lineage>
</organism>
<accession>A0ABS3YHS0</accession>
<dbReference type="Gene3D" id="3.40.50.1820">
    <property type="entry name" value="alpha/beta hydrolase"/>
    <property type="match status" value="1"/>
</dbReference>
<gene>
    <name evidence="2" type="primary">metXA</name>
    <name evidence="5" type="ORF">J7I43_18605</name>
</gene>
<feature type="region of interest" description="Disordered" evidence="3">
    <location>
        <begin position="88"/>
        <end position="122"/>
    </location>
</feature>
<dbReference type="RefSeq" id="WP_209147363.1">
    <property type="nucleotide sequence ID" value="NZ_JAGHKP010000003.1"/>
</dbReference>
<evidence type="ECO:0000313" key="6">
    <source>
        <dbReference type="Proteomes" id="UP000679126"/>
    </source>
</evidence>